<dbReference type="EnsemblPlants" id="TuG1812G0700000789.01.T01">
    <property type="protein sequence ID" value="TuG1812G0700000789.01.T01.cds453368"/>
    <property type="gene ID" value="TuG1812G0700000789.01"/>
</dbReference>
<dbReference type="AlphaFoldDB" id="A0A8R7V2R9"/>
<dbReference type="Proteomes" id="UP000015106">
    <property type="component" value="Chromosome 7"/>
</dbReference>
<reference evidence="2" key="1">
    <citation type="journal article" date="2013" name="Nature">
        <title>Draft genome of the wheat A-genome progenitor Triticum urartu.</title>
        <authorList>
            <person name="Ling H.Q."/>
            <person name="Zhao S."/>
            <person name="Liu D."/>
            <person name="Wang J."/>
            <person name="Sun H."/>
            <person name="Zhang C."/>
            <person name="Fan H."/>
            <person name="Li D."/>
            <person name="Dong L."/>
            <person name="Tao Y."/>
            <person name="Gao C."/>
            <person name="Wu H."/>
            <person name="Li Y."/>
            <person name="Cui Y."/>
            <person name="Guo X."/>
            <person name="Zheng S."/>
            <person name="Wang B."/>
            <person name="Yu K."/>
            <person name="Liang Q."/>
            <person name="Yang W."/>
            <person name="Lou X."/>
            <person name="Chen J."/>
            <person name="Feng M."/>
            <person name="Jian J."/>
            <person name="Zhang X."/>
            <person name="Luo G."/>
            <person name="Jiang Y."/>
            <person name="Liu J."/>
            <person name="Wang Z."/>
            <person name="Sha Y."/>
            <person name="Zhang B."/>
            <person name="Wu H."/>
            <person name="Tang D."/>
            <person name="Shen Q."/>
            <person name="Xue P."/>
            <person name="Zou S."/>
            <person name="Wang X."/>
            <person name="Liu X."/>
            <person name="Wang F."/>
            <person name="Yang Y."/>
            <person name="An X."/>
            <person name="Dong Z."/>
            <person name="Zhang K."/>
            <person name="Zhang X."/>
            <person name="Luo M.C."/>
            <person name="Dvorak J."/>
            <person name="Tong Y."/>
            <person name="Wang J."/>
            <person name="Yang H."/>
            <person name="Li Z."/>
            <person name="Wang D."/>
            <person name="Zhang A."/>
            <person name="Wang J."/>
        </authorList>
    </citation>
    <scope>NUCLEOTIDE SEQUENCE</scope>
    <source>
        <strain evidence="2">cv. G1812</strain>
    </source>
</reference>
<reference evidence="1" key="2">
    <citation type="submission" date="2018-03" db="EMBL/GenBank/DDBJ databases">
        <title>The Triticum urartu genome reveals the dynamic nature of wheat genome evolution.</title>
        <authorList>
            <person name="Ling H."/>
            <person name="Ma B."/>
            <person name="Shi X."/>
            <person name="Liu H."/>
            <person name="Dong L."/>
            <person name="Sun H."/>
            <person name="Cao Y."/>
            <person name="Gao Q."/>
            <person name="Zheng S."/>
            <person name="Li Y."/>
            <person name="Yu Y."/>
            <person name="Du H."/>
            <person name="Qi M."/>
            <person name="Li Y."/>
            <person name="Yu H."/>
            <person name="Cui Y."/>
            <person name="Wang N."/>
            <person name="Chen C."/>
            <person name="Wu H."/>
            <person name="Zhao Y."/>
            <person name="Zhang J."/>
            <person name="Li Y."/>
            <person name="Zhou W."/>
            <person name="Zhang B."/>
            <person name="Hu W."/>
            <person name="Eijk M."/>
            <person name="Tang J."/>
            <person name="Witsenboer H."/>
            <person name="Zhao S."/>
            <person name="Li Z."/>
            <person name="Zhang A."/>
            <person name="Wang D."/>
            <person name="Liang C."/>
        </authorList>
    </citation>
    <scope>NUCLEOTIDE SEQUENCE [LARGE SCALE GENOMIC DNA]</scope>
    <source>
        <strain evidence="1">cv. G1812</strain>
    </source>
</reference>
<reference evidence="1" key="3">
    <citation type="submission" date="2022-06" db="UniProtKB">
        <authorList>
            <consortium name="EnsemblPlants"/>
        </authorList>
    </citation>
    <scope>IDENTIFICATION</scope>
</reference>
<evidence type="ECO:0000313" key="2">
    <source>
        <dbReference type="Proteomes" id="UP000015106"/>
    </source>
</evidence>
<sequence>CFGQILEFTFEDQATTLCSSRTCVHSAGHQSGLIALTLTSLLALMARIAFSFNAASSRNRPIPRLPRAVLTVPTFLPEASSTTSEPGATSCSSSDF</sequence>
<proteinExistence type="predicted"/>
<keyword evidence="2" id="KW-1185">Reference proteome</keyword>
<evidence type="ECO:0000313" key="1">
    <source>
        <dbReference type="EnsemblPlants" id="TuG1812G0700000789.01.T01.cds453368"/>
    </source>
</evidence>
<dbReference type="Gramene" id="TuG1812G0700000789.01.T01">
    <property type="protein sequence ID" value="TuG1812G0700000789.01.T01.cds453368"/>
    <property type="gene ID" value="TuG1812G0700000789.01"/>
</dbReference>
<protein>
    <submittedName>
        <fullName evidence="1">Uncharacterized protein</fullName>
    </submittedName>
</protein>
<organism evidence="1 2">
    <name type="scientific">Triticum urartu</name>
    <name type="common">Red wild einkorn</name>
    <name type="synonym">Crithodium urartu</name>
    <dbReference type="NCBI Taxonomy" id="4572"/>
    <lineage>
        <taxon>Eukaryota</taxon>
        <taxon>Viridiplantae</taxon>
        <taxon>Streptophyta</taxon>
        <taxon>Embryophyta</taxon>
        <taxon>Tracheophyta</taxon>
        <taxon>Spermatophyta</taxon>
        <taxon>Magnoliopsida</taxon>
        <taxon>Liliopsida</taxon>
        <taxon>Poales</taxon>
        <taxon>Poaceae</taxon>
        <taxon>BOP clade</taxon>
        <taxon>Pooideae</taxon>
        <taxon>Triticodae</taxon>
        <taxon>Triticeae</taxon>
        <taxon>Triticinae</taxon>
        <taxon>Triticum</taxon>
    </lineage>
</organism>
<name>A0A8R7V2R9_TRIUA</name>
<accession>A0A8R7V2R9</accession>